<dbReference type="OrthoDB" id="3059925at2759"/>
<reference evidence="1" key="1">
    <citation type="submission" date="2020-11" db="EMBL/GenBank/DDBJ databases">
        <authorList>
            <consortium name="DOE Joint Genome Institute"/>
            <person name="Ahrendt S."/>
            <person name="Riley R."/>
            <person name="Andreopoulos W."/>
            <person name="Labutti K."/>
            <person name="Pangilinan J."/>
            <person name="Ruiz-Duenas F.J."/>
            <person name="Barrasa J.M."/>
            <person name="Sanchez-Garcia M."/>
            <person name="Camarero S."/>
            <person name="Miyauchi S."/>
            <person name="Serrano A."/>
            <person name="Linde D."/>
            <person name="Babiker R."/>
            <person name="Drula E."/>
            <person name="Ayuso-Fernandez I."/>
            <person name="Pacheco R."/>
            <person name="Padilla G."/>
            <person name="Ferreira P."/>
            <person name="Barriuso J."/>
            <person name="Kellner H."/>
            <person name="Castanera R."/>
            <person name="Alfaro M."/>
            <person name="Ramirez L."/>
            <person name="Pisabarro A.G."/>
            <person name="Kuo A."/>
            <person name="Tritt A."/>
            <person name="Lipzen A."/>
            <person name="He G."/>
            <person name="Yan M."/>
            <person name="Ng V."/>
            <person name="Cullen D."/>
            <person name="Martin F."/>
            <person name="Rosso M.-N."/>
            <person name="Henrissat B."/>
            <person name="Hibbett D."/>
            <person name="Martinez A.T."/>
            <person name="Grigoriev I.V."/>
        </authorList>
    </citation>
    <scope>NUCLEOTIDE SEQUENCE</scope>
    <source>
        <strain evidence="1">AH 40177</strain>
    </source>
</reference>
<evidence type="ECO:0000313" key="2">
    <source>
        <dbReference type="Proteomes" id="UP000772434"/>
    </source>
</evidence>
<protein>
    <submittedName>
        <fullName evidence="1">Uncharacterized protein</fullName>
    </submittedName>
</protein>
<evidence type="ECO:0000313" key="1">
    <source>
        <dbReference type="EMBL" id="KAF9077335.1"/>
    </source>
</evidence>
<name>A0A9P5QBD3_9AGAR</name>
<organism evidence="1 2">
    <name type="scientific">Rhodocollybia butyracea</name>
    <dbReference type="NCBI Taxonomy" id="206335"/>
    <lineage>
        <taxon>Eukaryota</taxon>
        <taxon>Fungi</taxon>
        <taxon>Dikarya</taxon>
        <taxon>Basidiomycota</taxon>
        <taxon>Agaricomycotina</taxon>
        <taxon>Agaricomycetes</taxon>
        <taxon>Agaricomycetidae</taxon>
        <taxon>Agaricales</taxon>
        <taxon>Marasmiineae</taxon>
        <taxon>Omphalotaceae</taxon>
        <taxon>Rhodocollybia</taxon>
    </lineage>
</organism>
<comment type="caution">
    <text evidence="1">The sequence shown here is derived from an EMBL/GenBank/DDBJ whole genome shotgun (WGS) entry which is preliminary data.</text>
</comment>
<proteinExistence type="predicted"/>
<gene>
    <name evidence="1" type="ORF">BDP27DRAFT_605419</name>
</gene>
<dbReference type="Proteomes" id="UP000772434">
    <property type="component" value="Unassembled WGS sequence"/>
</dbReference>
<sequence>MALKVYLTGQDLRLFINSPEDPTKDLVPLSHEHGLYKLCDELFCFLNGDTDHAKKCRALFEKIFGIRGDPEAARQTTSFLSNPPAIIFGPIQKDYGFHERVDHLANVIFVNDLTWIKYYLCFDADPSSPKTMAAYEVLKAVVLHETGHCAVSQVLGATEFDVATIGLTPLPSLSLADIMELERYRDNDIRKRSTPKLLTAPWMTEGEAGYWLEYEVYGGVVELDENYRAILQTSDKNFHLLDSEILQKARHEIVINF</sequence>
<keyword evidence="2" id="KW-1185">Reference proteome</keyword>
<dbReference type="EMBL" id="JADNRY010000004">
    <property type="protein sequence ID" value="KAF9077335.1"/>
    <property type="molecule type" value="Genomic_DNA"/>
</dbReference>
<accession>A0A9P5QBD3</accession>
<dbReference type="AlphaFoldDB" id="A0A9P5QBD3"/>